<gene>
    <name evidence="1" type="ORF">EI97DRAFT_164731</name>
</gene>
<dbReference type="GeneID" id="54546557"/>
<protein>
    <submittedName>
        <fullName evidence="1">Uncharacterized protein</fullName>
    </submittedName>
</protein>
<dbReference type="Proteomes" id="UP000800097">
    <property type="component" value="Unassembled WGS sequence"/>
</dbReference>
<evidence type="ECO:0000313" key="2">
    <source>
        <dbReference type="Proteomes" id="UP000800097"/>
    </source>
</evidence>
<keyword evidence="2" id="KW-1185">Reference proteome</keyword>
<dbReference type="EMBL" id="ML986512">
    <property type="protein sequence ID" value="KAF2273228.1"/>
    <property type="molecule type" value="Genomic_DNA"/>
</dbReference>
<reference evidence="1" key="1">
    <citation type="journal article" date="2020" name="Stud. Mycol.">
        <title>101 Dothideomycetes genomes: a test case for predicting lifestyles and emergence of pathogens.</title>
        <authorList>
            <person name="Haridas S."/>
            <person name="Albert R."/>
            <person name="Binder M."/>
            <person name="Bloem J."/>
            <person name="Labutti K."/>
            <person name="Salamov A."/>
            <person name="Andreopoulos B."/>
            <person name="Baker S."/>
            <person name="Barry K."/>
            <person name="Bills G."/>
            <person name="Bluhm B."/>
            <person name="Cannon C."/>
            <person name="Castanera R."/>
            <person name="Culley D."/>
            <person name="Daum C."/>
            <person name="Ezra D."/>
            <person name="Gonzalez J."/>
            <person name="Henrissat B."/>
            <person name="Kuo A."/>
            <person name="Liang C."/>
            <person name="Lipzen A."/>
            <person name="Lutzoni F."/>
            <person name="Magnuson J."/>
            <person name="Mondo S."/>
            <person name="Nolan M."/>
            <person name="Ohm R."/>
            <person name="Pangilinan J."/>
            <person name="Park H.-J."/>
            <person name="Ramirez L."/>
            <person name="Alfaro M."/>
            <person name="Sun H."/>
            <person name="Tritt A."/>
            <person name="Yoshinaga Y."/>
            <person name="Zwiers L.-H."/>
            <person name="Turgeon B."/>
            <person name="Goodwin S."/>
            <person name="Spatafora J."/>
            <person name="Crous P."/>
            <person name="Grigoriev I."/>
        </authorList>
    </citation>
    <scope>NUCLEOTIDE SEQUENCE</scope>
    <source>
        <strain evidence="1">CBS 379.55</strain>
    </source>
</reference>
<dbReference type="RefSeq" id="XP_033650767.1">
    <property type="nucleotide sequence ID" value="XM_033793382.1"/>
</dbReference>
<sequence length="246" mass="26555">MGSEAWVGRKVQKNGEGEIALLDAGAVALPLASPKCPGRRVSHAHLAAPQHVSPFISNLSTLPSFAHDRLCPTQPGSEWRNPNGRPGPRFAIVLSVSPSKPTAMKVSPQHGRPAPGHRCSFPPCSFPSLPLWLPKTGPSPANAVSPGAVIASSSRTKFTGYFLWADGLISPADMPATLLVCLLWVPIRNRTSVTWRCQGRPELNKDSWTQMKGNQAIHHSHHNVRLALSPSWQPLVCSDGDFVAFH</sequence>
<organism evidence="1 2">
    <name type="scientific">Westerdykella ornata</name>
    <dbReference type="NCBI Taxonomy" id="318751"/>
    <lineage>
        <taxon>Eukaryota</taxon>
        <taxon>Fungi</taxon>
        <taxon>Dikarya</taxon>
        <taxon>Ascomycota</taxon>
        <taxon>Pezizomycotina</taxon>
        <taxon>Dothideomycetes</taxon>
        <taxon>Pleosporomycetidae</taxon>
        <taxon>Pleosporales</taxon>
        <taxon>Sporormiaceae</taxon>
        <taxon>Westerdykella</taxon>
    </lineage>
</organism>
<dbReference type="AlphaFoldDB" id="A0A6A6JB73"/>
<evidence type="ECO:0000313" key="1">
    <source>
        <dbReference type="EMBL" id="KAF2273228.1"/>
    </source>
</evidence>
<proteinExistence type="predicted"/>
<name>A0A6A6JB73_WESOR</name>
<accession>A0A6A6JB73</accession>